<evidence type="ECO:0000313" key="4">
    <source>
        <dbReference type="Proteomes" id="UP000077856"/>
    </source>
</evidence>
<evidence type="ECO:0000256" key="1">
    <source>
        <dbReference type="ARBA" id="ARBA00022801"/>
    </source>
</evidence>
<dbReference type="EMBL" id="CP015506">
    <property type="protein sequence ID" value="AND41836.1"/>
    <property type="molecule type" value="Genomic_DNA"/>
</dbReference>
<accession>A0A160MF58</accession>
<evidence type="ECO:0000313" key="3">
    <source>
        <dbReference type="EMBL" id="AND41836.1"/>
    </source>
</evidence>
<protein>
    <recommendedName>
        <fullName evidence="2">RNA 2',3'-cyclic phosphodiesterase</fullName>
        <shortName evidence="2">RNA 2',3'-CPDase</shortName>
        <ecNumber evidence="2">3.1.4.58</ecNumber>
    </recommendedName>
</protein>
<feature type="short sequence motif" description="HXTX 1" evidence="2">
    <location>
        <begin position="46"/>
        <end position="49"/>
    </location>
</feature>
<comment type="catalytic activity">
    <reaction evidence="2">
        <text>a 3'-end 2',3'-cyclophospho-ribonucleotide-RNA + H2O = a 3'-end 2'-phospho-ribonucleotide-RNA + H(+)</text>
        <dbReference type="Rhea" id="RHEA:11828"/>
        <dbReference type="Rhea" id="RHEA-COMP:10464"/>
        <dbReference type="Rhea" id="RHEA-COMP:17353"/>
        <dbReference type="ChEBI" id="CHEBI:15377"/>
        <dbReference type="ChEBI" id="CHEBI:15378"/>
        <dbReference type="ChEBI" id="CHEBI:83064"/>
        <dbReference type="ChEBI" id="CHEBI:173113"/>
        <dbReference type="EC" id="3.1.4.58"/>
    </reaction>
</comment>
<dbReference type="GO" id="GO:0008664">
    <property type="term" value="F:RNA 2',3'-cyclic 3'-phosphodiesterase activity"/>
    <property type="evidence" value="ECO:0007669"/>
    <property type="project" value="UniProtKB-EC"/>
</dbReference>
<dbReference type="NCBIfam" id="TIGR02258">
    <property type="entry name" value="2_5_ligase"/>
    <property type="match status" value="1"/>
</dbReference>
<gene>
    <name evidence="3" type="ORF">A361_22605</name>
</gene>
<evidence type="ECO:0000256" key="2">
    <source>
        <dbReference type="HAMAP-Rule" id="MF_01940"/>
    </source>
</evidence>
<dbReference type="KEGG" id="bon:A361_22605"/>
<sequence length="192" mass="22312">MYKQLNAHFFFAMKLPVETKKKLKEYCGSLSPKLPFSRWVHQEDYHITLAFLGSAPQEKLQKAAKLAADSIRHEKRFPLHICKLGVFGKQDAPRIFWCGTQQDKHLQDLRSKVYTACQEAGFELETRPFKPHITMARKWAGTFPFQENMLDAYSPFKEKPLEFEASEVVLYQTHLDKTPKYESIAIFPLVGE</sequence>
<reference evidence="3 4" key="1">
    <citation type="submission" date="2016-04" db="EMBL/GenBank/DDBJ databases">
        <title>Complete genome sequence of Bacillus oceanisediminis strain 2691.</title>
        <authorList>
            <person name="Jeong H."/>
            <person name="Kim H.J."/>
            <person name="Lee D.-W."/>
        </authorList>
    </citation>
    <scope>NUCLEOTIDE SEQUENCE [LARGE SCALE GENOMIC DNA]</scope>
    <source>
        <strain evidence="3 4">2691</strain>
    </source>
</reference>
<dbReference type="Pfam" id="PF13563">
    <property type="entry name" value="2_5_RNA_ligase2"/>
    <property type="match status" value="1"/>
</dbReference>
<organism evidence="3 4">
    <name type="scientific">Cytobacillus oceanisediminis 2691</name>
    <dbReference type="NCBI Taxonomy" id="1196031"/>
    <lineage>
        <taxon>Bacteria</taxon>
        <taxon>Bacillati</taxon>
        <taxon>Bacillota</taxon>
        <taxon>Bacilli</taxon>
        <taxon>Bacillales</taxon>
        <taxon>Bacillaceae</taxon>
        <taxon>Cytobacillus</taxon>
    </lineage>
</organism>
<comment type="function">
    <text evidence="2">Hydrolyzes RNA 2',3'-cyclic phosphodiester to an RNA 2'-phosphomonoester.</text>
</comment>
<dbReference type="InterPro" id="IPR009097">
    <property type="entry name" value="Cyclic_Pdiesterase"/>
</dbReference>
<dbReference type="Gene3D" id="3.90.1140.10">
    <property type="entry name" value="Cyclic phosphodiesterase"/>
    <property type="match status" value="1"/>
</dbReference>
<dbReference type="SUPFAM" id="SSF55144">
    <property type="entry name" value="LigT-like"/>
    <property type="match status" value="1"/>
</dbReference>
<dbReference type="RefSeq" id="WP_019383029.1">
    <property type="nucleotide sequence ID" value="NZ_CP015506.1"/>
</dbReference>
<dbReference type="PANTHER" id="PTHR35561:SF1">
    <property type="entry name" value="RNA 2',3'-CYCLIC PHOSPHODIESTERASE"/>
    <property type="match status" value="1"/>
</dbReference>
<proteinExistence type="inferred from homology"/>
<dbReference type="EC" id="3.1.4.58" evidence="2"/>
<feature type="active site" description="Proton acceptor" evidence="2">
    <location>
        <position position="132"/>
    </location>
</feature>
<name>A0A160MF58_9BACI</name>
<keyword evidence="1 2" id="KW-0378">Hydrolase</keyword>
<dbReference type="GO" id="GO:0016874">
    <property type="term" value="F:ligase activity"/>
    <property type="evidence" value="ECO:0007669"/>
    <property type="project" value="UniProtKB-KW"/>
</dbReference>
<feature type="active site" description="Proton donor" evidence="2">
    <location>
        <position position="46"/>
    </location>
</feature>
<feature type="short sequence motif" description="HXTX 2" evidence="2">
    <location>
        <begin position="132"/>
        <end position="135"/>
    </location>
</feature>
<dbReference type="InterPro" id="IPR004175">
    <property type="entry name" value="RNA_CPDase"/>
</dbReference>
<dbReference type="PANTHER" id="PTHR35561">
    <property type="entry name" value="RNA 2',3'-CYCLIC PHOSPHODIESTERASE"/>
    <property type="match status" value="1"/>
</dbReference>
<comment type="similarity">
    <text evidence="2">Belongs to the 2H phosphoesterase superfamily. ThpR family.</text>
</comment>
<dbReference type="STRING" id="1196031.A361_22605"/>
<dbReference type="AlphaFoldDB" id="A0A160MF58"/>
<dbReference type="GO" id="GO:0004113">
    <property type="term" value="F:2',3'-cyclic-nucleotide 3'-phosphodiesterase activity"/>
    <property type="evidence" value="ECO:0007669"/>
    <property type="project" value="InterPro"/>
</dbReference>
<dbReference type="eggNOG" id="COG1514">
    <property type="taxonomic scope" value="Bacteria"/>
</dbReference>
<dbReference type="HAMAP" id="MF_01940">
    <property type="entry name" value="RNA_CPDase"/>
    <property type="match status" value="1"/>
</dbReference>
<keyword evidence="3" id="KW-0436">Ligase</keyword>
<dbReference type="Proteomes" id="UP000077856">
    <property type="component" value="Chromosome"/>
</dbReference>